<reference evidence="2 3" key="1">
    <citation type="submission" date="2015-02" db="EMBL/GenBank/DDBJ databases">
        <title>Draft genome sequences of ten Microbacterium spp. with emphasis on heavy metal contaminated environments.</title>
        <authorList>
            <person name="Corretto E."/>
        </authorList>
    </citation>
    <scope>NUCLEOTIDE SEQUENCE [LARGE SCALE GENOMIC DNA]</scope>
    <source>
        <strain evidence="2 3">BEL163</strain>
    </source>
</reference>
<keyword evidence="1" id="KW-0812">Transmembrane</keyword>
<keyword evidence="1" id="KW-0472">Membrane</keyword>
<evidence type="ECO:0000313" key="2">
    <source>
        <dbReference type="EMBL" id="KJL23811.1"/>
    </source>
</evidence>
<proteinExistence type="predicted"/>
<evidence type="ECO:0000313" key="3">
    <source>
        <dbReference type="Proteomes" id="UP000033725"/>
    </source>
</evidence>
<sequence>MLDLDWTKIGTAALDWVPWLIAILGAALGVLGYRRARRAEKRETAGYNAPPWGDAVHDSGDLFTIKNASTRDVVVTQVIAEPAEKQNLLEFRHGFPHTIYAGDSLGILARARYSLSRPGVILEWHFADDDTARRNRRILPAPPS</sequence>
<dbReference type="EMBL" id="JYIV01000022">
    <property type="protein sequence ID" value="KJL23811.1"/>
    <property type="molecule type" value="Genomic_DNA"/>
</dbReference>
<organism evidence="2 3">
    <name type="scientific">Microbacterium oxydans</name>
    <dbReference type="NCBI Taxonomy" id="82380"/>
    <lineage>
        <taxon>Bacteria</taxon>
        <taxon>Bacillati</taxon>
        <taxon>Actinomycetota</taxon>
        <taxon>Actinomycetes</taxon>
        <taxon>Micrococcales</taxon>
        <taxon>Microbacteriaceae</taxon>
        <taxon>Microbacterium</taxon>
    </lineage>
</organism>
<dbReference type="OrthoDB" id="9843717at2"/>
<dbReference type="AlphaFoldDB" id="A0A0F0KX50"/>
<dbReference type="Proteomes" id="UP000033725">
    <property type="component" value="Unassembled WGS sequence"/>
</dbReference>
<accession>A0A0F0KX50</accession>
<dbReference type="RefSeq" id="WP_045263267.1">
    <property type="nucleotide sequence ID" value="NZ_JYIV01000022.1"/>
</dbReference>
<feature type="transmembrane region" description="Helical" evidence="1">
    <location>
        <begin position="16"/>
        <end position="33"/>
    </location>
</feature>
<keyword evidence="1" id="KW-1133">Transmembrane helix</keyword>
<evidence type="ECO:0000256" key="1">
    <source>
        <dbReference type="SAM" id="Phobius"/>
    </source>
</evidence>
<name>A0A0F0KX50_9MICO</name>
<comment type="caution">
    <text evidence="2">The sequence shown here is derived from an EMBL/GenBank/DDBJ whole genome shotgun (WGS) entry which is preliminary data.</text>
</comment>
<dbReference type="PATRIC" id="fig|82380.10.peg.1354"/>
<gene>
    <name evidence="2" type="ORF">RN51_01347</name>
</gene>
<protein>
    <submittedName>
        <fullName evidence="2">Uncharacterized protein</fullName>
    </submittedName>
</protein>